<dbReference type="AlphaFoldDB" id="A0A1G9FCY5"/>
<dbReference type="SUPFAM" id="SSF47781">
    <property type="entry name" value="RuvA domain 2-like"/>
    <property type="match status" value="1"/>
</dbReference>
<evidence type="ECO:0000259" key="2">
    <source>
        <dbReference type="SMART" id="SM00278"/>
    </source>
</evidence>
<evidence type="ECO:0000313" key="4">
    <source>
        <dbReference type="Proteomes" id="UP000198654"/>
    </source>
</evidence>
<dbReference type="PANTHER" id="PTHR21180">
    <property type="entry name" value="ENDONUCLEASE/EXONUCLEASE/PHOSPHATASE FAMILY DOMAIN-CONTAINING PROTEIN 1"/>
    <property type="match status" value="1"/>
</dbReference>
<dbReference type="RefSeq" id="WP_089724889.1">
    <property type="nucleotide sequence ID" value="NZ_FNGI01000001.1"/>
</dbReference>
<feature type="chain" id="PRO_5011535220" evidence="1">
    <location>
        <begin position="23"/>
        <end position="88"/>
    </location>
</feature>
<dbReference type="GO" id="GO:0003677">
    <property type="term" value="F:DNA binding"/>
    <property type="evidence" value="ECO:0007669"/>
    <property type="project" value="InterPro"/>
</dbReference>
<dbReference type="NCBIfam" id="TIGR00426">
    <property type="entry name" value="competence protein ComEA helix-hairpin-helix repeat region"/>
    <property type="match status" value="1"/>
</dbReference>
<keyword evidence="4" id="KW-1185">Reference proteome</keyword>
<protein>
    <submittedName>
        <fullName evidence="3">Competence protein ComEA</fullName>
    </submittedName>
</protein>
<dbReference type="InterPro" id="IPR010994">
    <property type="entry name" value="RuvA_2-like"/>
</dbReference>
<dbReference type="Gene3D" id="1.10.150.320">
    <property type="entry name" value="Photosystem II 12 kDa extrinsic protein"/>
    <property type="match status" value="1"/>
</dbReference>
<keyword evidence="1" id="KW-0732">Signal</keyword>
<proteinExistence type="predicted"/>
<dbReference type="InterPro" id="IPR051675">
    <property type="entry name" value="Endo/Exo/Phosphatase_dom_1"/>
</dbReference>
<dbReference type="InterPro" id="IPR004509">
    <property type="entry name" value="Competence_ComEA_HhH"/>
</dbReference>
<reference evidence="3 4" key="1">
    <citation type="submission" date="2016-10" db="EMBL/GenBank/DDBJ databases">
        <authorList>
            <person name="de Groot N.N."/>
        </authorList>
    </citation>
    <scope>NUCLEOTIDE SEQUENCE [LARGE SCALE GENOMIC DNA]</scope>
    <source>
        <strain evidence="3 4">DSM 14789</strain>
    </source>
</reference>
<dbReference type="STRING" id="119000.SAMN05661010_00336"/>
<dbReference type="Proteomes" id="UP000198654">
    <property type="component" value="Unassembled WGS sequence"/>
</dbReference>
<name>A0A1G9FCY5_9GAMM</name>
<feature type="domain" description="Helix-hairpin-helix DNA-binding motif class 1" evidence="2">
    <location>
        <begin position="36"/>
        <end position="55"/>
    </location>
</feature>
<feature type="signal peptide" evidence="1">
    <location>
        <begin position="1"/>
        <end position="22"/>
    </location>
</feature>
<dbReference type="EMBL" id="FNGI01000001">
    <property type="protein sequence ID" value="SDK86232.1"/>
    <property type="molecule type" value="Genomic_DNA"/>
</dbReference>
<dbReference type="PANTHER" id="PTHR21180:SF32">
    <property type="entry name" value="ENDONUCLEASE_EXONUCLEASE_PHOSPHATASE FAMILY DOMAIN-CONTAINING PROTEIN 1"/>
    <property type="match status" value="1"/>
</dbReference>
<organism evidence="3 4">
    <name type="scientific">Modicisalibacter muralis</name>
    <dbReference type="NCBI Taxonomy" id="119000"/>
    <lineage>
        <taxon>Bacteria</taxon>
        <taxon>Pseudomonadati</taxon>
        <taxon>Pseudomonadota</taxon>
        <taxon>Gammaproteobacteria</taxon>
        <taxon>Oceanospirillales</taxon>
        <taxon>Halomonadaceae</taxon>
        <taxon>Modicisalibacter</taxon>
    </lineage>
</organism>
<dbReference type="SMART" id="SM00278">
    <property type="entry name" value="HhH1"/>
    <property type="match status" value="2"/>
</dbReference>
<dbReference type="Pfam" id="PF12836">
    <property type="entry name" value="HHH_3"/>
    <property type="match status" value="1"/>
</dbReference>
<gene>
    <name evidence="3" type="ORF">SAMN05661010_00336</name>
</gene>
<dbReference type="GO" id="GO:0015628">
    <property type="term" value="P:protein secretion by the type II secretion system"/>
    <property type="evidence" value="ECO:0007669"/>
    <property type="project" value="TreeGrafter"/>
</dbReference>
<feature type="domain" description="Helix-hairpin-helix DNA-binding motif class 1" evidence="2">
    <location>
        <begin position="66"/>
        <end position="85"/>
    </location>
</feature>
<evidence type="ECO:0000313" key="3">
    <source>
        <dbReference type="EMBL" id="SDK86232.1"/>
    </source>
</evidence>
<sequence length="88" mass="9154">MRTIFKALTFSLLLGIAPLVLAQEAATVNVNTAEVETLAQLPGIGSTKAQAIVADRAANGPYKSADDLDRVNGIGAATIEGLRDRVAF</sequence>
<evidence type="ECO:0000256" key="1">
    <source>
        <dbReference type="SAM" id="SignalP"/>
    </source>
</evidence>
<dbReference type="OrthoDB" id="7510573at2"/>
<accession>A0A1G9FCY5</accession>
<dbReference type="GO" id="GO:0015627">
    <property type="term" value="C:type II protein secretion system complex"/>
    <property type="evidence" value="ECO:0007669"/>
    <property type="project" value="TreeGrafter"/>
</dbReference>
<dbReference type="InterPro" id="IPR003583">
    <property type="entry name" value="Hlx-hairpin-Hlx_DNA-bd_motif"/>
</dbReference>
<dbReference type="GO" id="GO:0006281">
    <property type="term" value="P:DNA repair"/>
    <property type="evidence" value="ECO:0007669"/>
    <property type="project" value="InterPro"/>
</dbReference>